<accession>A0A381Q5R9</accession>
<keyword evidence="1" id="KW-0472">Membrane</keyword>
<feature type="transmembrane region" description="Helical" evidence="1">
    <location>
        <begin position="12"/>
        <end position="30"/>
    </location>
</feature>
<protein>
    <recommendedName>
        <fullName evidence="3">Heme exporter protein D</fullName>
    </recommendedName>
</protein>
<dbReference type="AlphaFoldDB" id="A0A381Q5R9"/>
<keyword evidence="1" id="KW-0812">Transmembrane</keyword>
<dbReference type="EMBL" id="UINC01001187">
    <property type="protein sequence ID" value="SUZ73699.1"/>
    <property type="molecule type" value="Genomic_DNA"/>
</dbReference>
<keyword evidence="1" id="KW-1133">Transmembrane helix</keyword>
<evidence type="ECO:0000256" key="1">
    <source>
        <dbReference type="SAM" id="Phobius"/>
    </source>
</evidence>
<reference evidence="2" key="1">
    <citation type="submission" date="2018-05" db="EMBL/GenBank/DDBJ databases">
        <authorList>
            <person name="Lanie J.A."/>
            <person name="Ng W.-L."/>
            <person name="Kazmierczak K.M."/>
            <person name="Andrzejewski T.M."/>
            <person name="Davidsen T.M."/>
            <person name="Wayne K.J."/>
            <person name="Tettelin H."/>
            <person name="Glass J.I."/>
            <person name="Rusch D."/>
            <person name="Podicherti R."/>
            <person name="Tsui H.-C.T."/>
            <person name="Winkler M.E."/>
        </authorList>
    </citation>
    <scope>NUCLEOTIDE SEQUENCE</scope>
</reference>
<evidence type="ECO:0008006" key="3">
    <source>
        <dbReference type="Google" id="ProtNLM"/>
    </source>
</evidence>
<organism evidence="2">
    <name type="scientific">marine metagenome</name>
    <dbReference type="NCBI Taxonomy" id="408172"/>
    <lineage>
        <taxon>unclassified sequences</taxon>
        <taxon>metagenomes</taxon>
        <taxon>ecological metagenomes</taxon>
    </lineage>
</organism>
<sequence length="51" mass="5991">MNGVNGEPYEFYVWGSVLVSVLVIFLNWLTARQRFRSRLLEVKSFIKKNQG</sequence>
<gene>
    <name evidence="2" type="ORF">METZ01_LOCUS26553</name>
</gene>
<name>A0A381Q5R9_9ZZZZ</name>
<proteinExistence type="predicted"/>
<evidence type="ECO:0000313" key="2">
    <source>
        <dbReference type="EMBL" id="SUZ73699.1"/>
    </source>
</evidence>